<evidence type="ECO:0000256" key="2">
    <source>
        <dbReference type="RuleBase" id="RU365014"/>
    </source>
</evidence>
<dbReference type="AlphaFoldDB" id="A0A1Y2F8M6"/>
<dbReference type="CDD" id="cd02000">
    <property type="entry name" value="TPP_E1_PDC_ADC_BCADC"/>
    <property type="match status" value="1"/>
</dbReference>
<dbReference type="PANTHER" id="PTHR43380">
    <property type="entry name" value="2-OXOISOVALERATE DEHYDROGENASE SUBUNIT ALPHA, MITOCHONDRIAL"/>
    <property type="match status" value="1"/>
</dbReference>
<proteinExistence type="inferred from homology"/>
<dbReference type="InterPro" id="IPR001017">
    <property type="entry name" value="DH_E1"/>
</dbReference>
<keyword evidence="5" id="KW-1185">Reference proteome</keyword>
<evidence type="ECO:0000313" key="4">
    <source>
        <dbReference type="EMBL" id="ORY80239.1"/>
    </source>
</evidence>
<dbReference type="InterPro" id="IPR029061">
    <property type="entry name" value="THDP-binding"/>
</dbReference>
<dbReference type="InterPro" id="IPR050771">
    <property type="entry name" value="Alpha-ketoacid_DH_E1_comp"/>
</dbReference>
<comment type="function">
    <text evidence="2">The branched-chain alpha-keto dehydrogenase complex catalyzes the overall conversion of alpha-keto acids to acyl-CoA and CO(2). It contains multiple copies of three enzymatic components: branched-chain alpha-keto acid decarboxylase (E1), lipoamide acyltransferase (E2) and lipoamide dehydrogenase (E3).</text>
</comment>
<dbReference type="GO" id="GO:0009083">
    <property type="term" value="P:branched-chain amino acid catabolic process"/>
    <property type="evidence" value="ECO:0007669"/>
    <property type="project" value="TreeGrafter"/>
</dbReference>
<dbReference type="Gene3D" id="3.40.50.970">
    <property type="match status" value="1"/>
</dbReference>
<dbReference type="EC" id="1.2.4.4" evidence="2"/>
<comment type="cofactor">
    <cofactor evidence="2">
        <name>thiamine diphosphate</name>
        <dbReference type="ChEBI" id="CHEBI:58937"/>
    </cofactor>
</comment>
<reference evidence="4 5" key="1">
    <citation type="submission" date="2016-07" db="EMBL/GenBank/DDBJ databases">
        <title>Pervasive Adenine N6-methylation of Active Genes in Fungi.</title>
        <authorList>
            <consortium name="DOE Joint Genome Institute"/>
            <person name="Mondo S.J."/>
            <person name="Dannebaum R.O."/>
            <person name="Kuo R.C."/>
            <person name="Labutti K."/>
            <person name="Haridas S."/>
            <person name="Kuo A."/>
            <person name="Salamov A."/>
            <person name="Ahrendt S.R."/>
            <person name="Lipzen A."/>
            <person name="Sullivan W."/>
            <person name="Andreopoulos W.B."/>
            <person name="Clum A."/>
            <person name="Lindquist E."/>
            <person name="Daum C."/>
            <person name="Ramamoorthy G.K."/>
            <person name="Gryganskyi A."/>
            <person name="Culley D."/>
            <person name="Magnuson J.K."/>
            <person name="James T.Y."/>
            <person name="O'Malley M.A."/>
            <person name="Stajich J.E."/>
            <person name="Spatafora J.W."/>
            <person name="Visel A."/>
            <person name="Grigoriev I.V."/>
        </authorList>
    </citation>
    <scope>NUCLEOTIDE SEQUENCE [LARGE SCALE GENOMIC DNA]</scope>
    <source>
        <strain evidence="4 5">62-1032</strain>
    </source>
</reference>
<dbReference type="FunFam" id="3.40.50.970:FF:000055">
    <property type="entry name" value="2-oxoisovalerate dehydrogenase subunit alpha"/>
    <property type="match status" value="1"/>
</dbReference>
<organism evidence="4 5">
    <name type="scientific">Leucosporidium creatinivorum</name>
    <dbReference type="NCBI Taxonomy" id="106004"/>
    <lineage>
        <taxon>Eukaryota</taxon>
        <taxon>Fungi</taxon>
        <taxon>Dikarya</taxon>
        <taxon>Basidiomycota</taxon>
        <taxon>Pucciniomycotina</taxon>
        <taxon>Microbotryomycetes</taxon>
        <taxon>Leucosporidiales</taxon>
        <taxon>Leucosporidium</taxon>
    </lineage>
</organism>
<dbReference type="STRING" id="106004.A0A1Y2F8M6"/>
<accession>A0A1Y2F8M6</accession>
<gene>
    <name evidence="4" type="ORF">BCR35DRAFT_304425</name>
</gene>
<dbReference type="InParanoid" id="A0A1Y2F8M6"/>
<dbReference type="GO" id="GO:0003863">
    <property type="term" value="F:branched-chain 2-oxo acid dehydrogenase activity"/>
    <property type="evidence" value="ECO:0007669"/>
    <property type="project" value="UniProtKB-EC"/>
</dbReference>
<evidence type="ECO:0000313" key="5">
    <source>
        <dbReference type="Proteomes" id="UP000193467"/>
    </source>
</evidence>
<comment type="caution">
    <text evidence="4">The sequence shown here is derived from an EMBL/GenBank/DDBJ whole genome shotgun (WGS) entry which is preliminary data.</text>
</comment>
<dbReference type="EMBL" id="MCGR01000025">
    <property type="protein sequence ID" value="ORY80239.1"/>
    <property type="molecule type" value="Genomic_DNA"/>
</dbReference>
<sequence length="449" mass="49644">MLPRTLARSLKREQPCATPLRFATAFSTSSIARLSPLTSVSHSPVFIDKVHEGTIPAFRVLDGEGKLLPDVPAEWREKVQAIPDEVLVKMYRTQAFLPLMDTILSSSQRQGRISFYMTSYGEEGAVVGSAAAWEPNDEVFAQYREVGVLLWRDYPLSSLMAQVFSSVNDEATKGRQMPIHYGSSKHHFHTISSPLGTQIPQGAGAAYALKSTPGRENNCVVVYMGEGATSEGDFHAGLNMASVLGGPSIFFVRNNGFAISTPAAQQYHGDGIAARGPGYGIETVRVDGNDPIAVYLACVEARKRAVEGQKPILIEAMSYRVGHHSTSDDSNAYRSAAAVDSIKKLDSPIFRLRRYLESLPTPLWSTELEESTKAEQRKAIMVEFSKAEKTKKPALAEMFGDVYGGKELERPLKEQKKELKRLIEKWGHSELWKKDLEKFDGGKEAVSRW</sequence>
<comment type="similarity">
    <text evidence="2">Belongs to the BCKDHA family.</text>
</comment>
<feature type="domain" description="Dehydrogenase E1 component" evidence="3">
    <location>
        <begin position="91"/>
        <end position="394"/>
    </location>
</feature>
<name>A0A1Y2F8M6_9BASI</name>
<keyword evidence="1 2" id="KW-0560">Oxidoreductase</keyword>
<protein>
    <recommendedName>
        <fullName evidence="2">2-oxoisovalerate dehydrogenase subunit alpha</fullName>
        <ecNumber evidence="2">1.2.4.4</ecNumber>
    </recommendedName>
    <alternativeName>
        <fullName evidence="2">Branched-chain alpha-keto acid dehydrogenase E1 component alpha chain</fullName>
    </alternativeName>
</protein>
<keyword evidence="2" id="KW-0786">Thiamine pyrophosphate</keyword>
<evidence type="ECO:0000256" key="1">
    <source>
        <dbReference type="ARBA" id="ARBA00023002"/>
    </source>
</evidence>
<dbReference type="PANTHER" id="PTHR43380:SF1">
    <property type="entry name" value="2-OXOISOVALERATE DEHYDROGENASE SUBUNIT ALPHA, MITOCHONDRIAL"/>
    <property type="match status" value="1"/>
</dbReference>
<dbReference type="Proteomes" id="UP000193467">
    <property type="component" value="Unassembled WGS sequence"/>
</dbReference>
<dbReference type="OrthoDB" id="3845at2759"/>
<evidence type="ECO:0000259" key="3">
    <source>
        <dbReference type="Pfam" id="PF00676"/>
    </source>
</evidence>
<dbReference type="Pfam" id="PF00676">
    <property type="entry name" value="E1_dh"/>
    <property type="match status" value="1"/>
</dbReference>
<comment type="catalytic activity">
    <reaction evidence="2">
        <text>N(6)-[(R)-lipoyl]-L-lysyl-[protein] + 3-methyl-2-oxobutanoate + H(+) = N(6)-[(R)-S(8)-2-methylpropanoyldihydrolipoyl]-L-lysyl-[protein] + CO2</text>
        <dbReference type="Rhea" id="RHEA:13457"/>
        <dbReference type="Rhea" id="RHEA-COMP:10474"/>
        <dbReference type="Rhea" id="RHEA-COMP:10497"/>
        <dbReference type="ChEBI" id="CHEBI:11851"/>
        <dbReference type="ChEBI" id="CHEBI:15378"/>
        <dbReference type="ChEBI" id="CHEBI:16526"/>
        <dbReference type="ChEBI" id="CHEBI:83099"/>
        <dbReference type="ChEBI" id="CHEBI:83142"/>
        <dbReference type="EC" id="1.2.4.4"/>
    </reaction>
</comment>
<dbReference type="SUPFAM" id="SSF52518">
    <property type="entry name" value="Thiamin diphosphate-binding fold (THDP-binding)"/>
    <property type="match status" value="1"/>
</dbReference>